<feature type="region of interest" description="Disordered" evidence="1">
    <location>
        <begin position="1"/>
        <end position="37"/>
    </location>
</feature>
<comment type="caution">
    <text evidence="2">The sequence shown here is derived from an EMBL/GenBank/DDBJ whole genome shotgun (WGS) entry which is preliminary data.</text>
</comment>
<proteinExistence type="predicted"/>
<dbReference type="Proteomes" id="UP001431209">
    <property type="component" value="Unassembled WGS sequence"/>
</dbReference>
<sequence>MVNSSELARDHPVNEVEDNRDQLSSHTSSSTTIDQSALCFDDEDEIYQVDDTRQEEEYLFF</sequence>
<evidence type="ECO:0000313" key="3">
    <source>
        <dbReference type="Proteomes" id="UP001431209"/>
    </source>
</evidence>
<organism evidence="2 3">
    <name type="scientific">Acrasis kona</name>
    <dbReference type="NCBI Taxonomy" id="1008807"/>
    <lineage>
        <taxon>Eukaryota</taxon>
        <taxon>Discoba</taxon>
        <taxon>Heterolobosea</taxon>
        <taxon>Tetramitia</taxon>
        <taxon>Eutetramitia</taxon>
        <taxon>Acrasidae</taxon>
        <taxon>Acrasis</taxon>
    </lineage>
</organism>
<gene>
    <name evidence="2" type="ORF">AKO1_005760</name>
</gene>
<keyword evidence="3" id="KW-1185">Reference proteome</keyword>
<feature type="compositionally biased region" description="Basic and acidic residues" evidence="1">
    <location>
        <begin position="7"/>
        <end position="23"/>
    </location>
</feature>
<evidence type="ECO:0000313" key="2">
    <source>
        <dbReference type="EMBL" id="KAL0477352.1"/>
    </source>
</evidence>
<name>A0AAW2YMK7_9EUKA</name>
<protein>
    <submittedName>
        <fullName evidence="2">DBP4</fullName>
    </submittedName>
</protein>
<accession>A0AAW2YMK7</accession>
<dbReference type="AlphaFoldDB" id="A0AAW2YMK7"/>
<feature type="compositionally biased region" description="Polar residues" evidence="1">
    <location>
        <begin position="24"/>
        <end position="35"/>
    </location>
</feature>
<reference evidence="2 3" key="1">
    <citation type="submission" date="2024-03" db="EMBL/GenBank/DDBJ databases">
        <title>The Acrasis kona genome and developmental transcriptomes reveal deep origins of eukaryotic multicellular pathways.</title>
        <authorList>
            <person name="Sheikh S."/>
            <person name="Fu C.-J."/>
            <person name="Brown M.W."/>
            <person name="Baldauf S.L."/>
        </authorList>
    </citation>
    <scope>NUCLEOTIDE SEQUENCE [LARGE SCALE GENOMIC DNA]</scope>
    <source>
        <strain evidence="2 3">ATCC MYA-3509</strain>
    </source>
</reference>
<evidence type="ECO:0000256" key="1">
    <source>
        <dbReference type="SAM" id="MobiDB-lite"/>
    </source>
</evidence>
<dbReference type="EMBL" id="JAOPGA020000167">
    <property type="protein sequence ID" value="KAL0477352.1"/>
    <property type="molecule type" value="Genomic_DNA"/>
</dbReference>